<feature type="active site" description="Proton donor" evidence="1">
    <location>
        <position position="78"/>
    </location>
</feature>
<dbReference type="PATRIC" id="fig|1398.22.peg.570"/>
<accession>A0A133KZS6</accession>
<dbReference type="AlphaFoldDB" id="A0A133KZS6"/>
<dbReference type="GO" id="GO:0016832">
    <property type="term" value="F:aldehyde-lyase activity"/>
    <property type="evidence" value="ECO:0007669"/>
    <property type="project" value="InterPro"/>
</dbReference>
<feature type="binding site" evidence="2">
    <location>
        <position position="174"/>
    </location>
    <ligand>
        <name>Zn(2+)</name>
        <dbReference type="ChEBI" id="CHEBI:29105"/>
        <label>1</label>
        <note>catalytic</note>
    </ligand>
</feature>
<dbReference type="GO" id="GO:0008270">
    <property type="term" value="F:zinc ion binding"/>
    <property type="evidence" value="ECO:0007669"/>
    <property type="project" value="InterPro"/>
</dbReference>
<dbReference type="InterPro" id="IPR000771">
    <property type="entry name" value="FBA_II"/>
</dbReference>
<dbReference type="Proteomes" id="UP000070376">
    <property type="component" value="Unassembled WGS sequence"/>
</dbReference>
<dbReference type="Pfam" id="PF01116">
    <property type="entry name" value="F_bP_aldolase"/>
    <property type="match status" value="1"/>
</dbReference>
<dbReference type="SUPFAM" id="SSF51569">
    <property type="entry name" value="Aldolase"/>
    <property type="match status" value="1"/>
</dbReference>
<feature type="binding site" evidence="2">
    <location>
        <position position="79"/>
    </location>
    <ligand>
        <name>Zn(2+)</name>
        <dbReference type="ChEBI" id="CHEBI:29105"/>
        <label>1</label>
        <note>catalytic</note>
    </ligand>
</feature>
<dbReference type="CDD" id="cd00947">
    <property type="entry name" value="TBP_aldolase_IIB"/>
    <property type="match status" value="1"/>
</dbReference>
<evidence type="ECO:0000313" key="4">
    <source>
        <dbReference type="Proteomes" id="UP000070376"/>
    </source>
</evidence>
<dbReference type="PIRSF" id="PIRSF001359">
    <property type="entry name" value="F_bP_aldolase_II"/>
    <property type="match status" value="1"/>
</dbReference>
<dbReference type="InterPro" id="IPR050246">
    <property type="entry name" value="Class_II_FBP_aldolase"/>
</dbReference>
<dbReference type="NCBIfam" id="TIGR00167">
    <property type="entry name" value="cbbA"/>
    <property type="match status" value="1"/>
</dbReference>
<dbReference type="InterPro" id="IPR013785">
    <property type="entry name" value="Aldolase_TIM"/>
</dbReference>
<sequence length="280" mass="30993">MKGMLERANKGNYAIMAINCFNLETAKSVIDAAQELRAPIIIDLYQDHLKQHLGSRFLTDPIIRMANEASVEVAINLDHGQDVGFVKRCLQNGFSSVMMDASAYPIEQNIEITRNMVEFAETYDASVEAEVGNIGAVAGDHITNDKMYTDPELAIDFAKRTGIDALAISYGSSHGNYPEGYVPEFHFDILEKIKKETKMPLVLHGGSGCGEDNIRTSVKLGINKINVGSDFMKANAKKIKQQLEEDPEINYVDLIHNTLEAGKDLVKYYIKLSQSTGKSL</sequence>
<gene>
    <name evidence="3" type="ORF">HMPREF3213_00574</name>
</gene>
<dbReference type="Gene3D" id="3.20.20.70">
    <property type="entry name" value="Aldolase class I"/>
    <property type="match status" value="1"/>
</dbReference>
<organism evidence="3 4">
    <name type="scientific">Heyndrickxia coagulans</name>
    <name type="common">Weizmannia coagulans</name>
    <dbReference type="NCBI Taxonomy" id="1398"/>
    <lineage>
        <taxon>Bacteria</taxon>
        <taxon>Bacillati</taxon>
        <taxon>Bacillota</taxon>
        <taxon>Bacilli</taxon>
        <taxon>Bacillales</taxon>
        <taxon>Bacillaceae</taxon>
        <taxon>Heyndrickxia</taxon>
    </lineage>
</organism>
<feature type="binding site" evidence="2">
    <location>
        <position position="130"/>
    </location>
    <ligand>
        <name>Zn(2+)</name>
        <dbReference type="ChEBI" id="CHEBI:29105"/>
        <label>2</label>
    </ligand>
</feature>
<keyword evidence="2" id="KW-0862">Zinc</keyword>
<feature type="binding site" evidence="2">
    <location>
        <position position="204"/>
    </location>
    <ligand>
        <name>Zn(2+)</name>
        <dbReference type="ChEBI" id="CHEBI:29105"/>
        <label>1</label>
        <note>catalytic</note>
    </ligand>
</feature>
<reference evidence="4" key="1">
    <citation type="submission" date="2016-01" db="EMBL/GenBank/DDBJ databases">
        <authorList>
            <person name="Mitreva M."/>
            <person name="Pepin K.H."/>
            <person name="Mihindukulasuriya K.A."/>
            <person name="Fulton R."/>
            <person name="Fronick C."/>
            <person name="O'Laughlin M."/>
            <person name="Miner T."/>
            <person name="Herter B."/>
            <person name="Rosa B.A."/>
            <person name="Cordes M."/>
            <person name="Tomlinson C."/>
            <person name="Wollam A."/>
            <person name="Palsikar V.B."/>
            <person name="Mardis E.R."/>
            <person name="Wilson R.K."/>
        </authorList>
    </citation>
    <scope>NUCLEOTIDE SEQUENCE [LARGE SCALE GENOMIC DNA]</scope>
    <source>
        <strain evidence="4">GED7749B</strain>
    </source>
</reference>
<evidence type="ECO:0000256" key="2">
    <source>
        <dbReference type="PIRSR" id="PIRSR001359-3"/>
    </source>
</evidence>
<protein>
    <submittedName>
        <fullName evidence="3">Ketose-bisphosphate aldolase</fullName>
    </submittedName>
</protein>
<evidence type="ECO:0000256" key="1">
    <source>
        <dbReference type="PIRSR" id="PIRSR001359-1"/>
    </source>
</evidence>
<comment type="cofactor">
    <cofactor evidence="2">
        <name>Zn(2+)</name>
        <dbReference type="ChEBI" id="CHEBI:29105"/>
    </cofactor>
    <text evidence="2">Binds 2 Zn(2+) ions per subunit. One is catalytic and the other provides a structural contribution.</text>
</comment>
<comment type="caution">
    <text evidence="3">The sequence shown here is derived from an EMBL/GenBank/DDBJ whole genome shotgun (WGS) entry which is preliminary data.</text>
</comment>
<dbReference type="PANTHER" id="PTHR30304:SF0">
    <property type="entry name" value="D-TAGATOSE-1,6-BISPHOSPHATE ALDOLASE SUBUNIT GATY-RELATED"/>
    <property type="match status" value="1"/>
</dbReference>
<dbReference type="GO" id="GO:0005975">
    <property type="term" value="P:carbohydrate metabolic process"/>
    <property type="evidence" value="ECO:0007669"/>
    <property type="project" value="InterPro"/>
</dbReference>
<proteinExistence type="predicted"/>
<dbReference type="PANTHER" id="PTHR30304">
    <property type="entry name" value="D-TAGATOSE-1,6-BISPHOSPHATE ALDOLASE"/>
    <property type="match status" value="1"/>
</dbReference>
<keyword evidence="2" id="KW-0479">Metal-binding</keyword>
<feature type="binding site" evidence="2">
    <location>
        <position position="100"/>
    </location>
    <ligand>
        <name>Zn(2+)</name>
        <dbReference type="ChEBI" id="CHEBI:29105"/>
        <label>2</label>
    </ligand>
</feature>
<evidence type="ECO:0000313" key="3">
    <source>
        <dbReference type="EMBL" id="KWZ85141.1"/>
    </source>
</evidence>
<name>A0A133KZS6_HEYCO</name>
<dbReference type="EMBL" id="LRPN01000020">
    <property type="protein sequence ID" value="KWZ85141.1"/>
    <property type="molecule type" value="Genomic_DNA"/>
</dbReference>